<evidence type="ECO:0000313" key="2">
    <source>
        <dbReference type="Proteomes" id="UP000244792"/>
    </source>
</evidence>
<dbReference type="RefSeq" id="WP_199919903.1">
    <property type="nucleotide sequence ID" value="NZ_CP020921.1"/>
</dbReference>
<dbReference type="EMBL" id="CP020921">
    <property type="protein sequence ID" value="AWB10123.1"/>
    <property type="molecule type" value="Genomic_DNA"/>
</dbReference>
<evidence type="ECO:0000313" key="1">
    <source>
        <dbReference type="EMBL" id="AWB10123.1"/>
    </source>
</evidence>
<dbReference type="KEGG" id="taci:TDSAC_0760"/>
<dbReference type="InterPro" id="IPR015813">
    <property type="entry name" value="Pyrv/PenolPyrv_kinase-like_dom"/>
</dbReference>
<dbReference type="AlphaFoldDB" id="A0A2R4VZY6"/>
<dbReference type="SUPFAM" id="SSF51621">
    <property type="entry name" value="Phosphoenolpyruvate/pyruvate domain"/>
    <property type="match status" value="1"/>
</dbReference>
<keyword evidence="1" id="KW-0456">Lyase</keyword>
<reference evidence="1 2" key="1">
    <citation type="submission" date="2017-04" db="EMBL/GenBank/DDBJ databases">
        <title>Genomic insights into metabolism of Thermodesulfobium acidiphilum.</title>
        <authorList>
            <person name="Toshchakov S.V."/>
            <person name="Frolov E.N."/>
            <person name="Kublanov I.V."/>
            <person name="Samarov N.I."/>
            <person name="Novikov A."/>
            <person name="Lebedinsky A.V."/>
            <person name="Bonch-Osmolovskaya E.A."/>
            <person name="Chernyh N.A."/>
        </authorList>
    </citation>
    <scope>NUCLEOTIDE SEQUENCE [LARGE SCALE GENOMIC DNA]</scope>
    <source>
        <strain evidence="1 2">3127-1</strain>
    </source>
</reference>
<proteinExistence type="predicted"/>
<dbReference type="Proteomes" id="UP000244792">
    <property type="component" value="Chromosome"/>
</dbReference>
<dbReference type="GO" id="GO:0016829">
    <property type="term" value="F:lyase activity"/>
    <property type="evidence" value="ECO:0007669"/>
    <property type="project" value="UniProtKB-KW"/>
</dbReference>
<dbReference type="Gene3D" id="3.20.20.60">
    <property type="entry name" value="Phosphoenolpyruvate-binding domains"/>
    <property type="match status" value="1"/>
</dbReference>
<name>A0A2R4VZY6_THEAF</name>
<organism evidence="1 2">
    <name type="scientific">Thermodesulfobium acidiphilum</name>
    <dbReference type="NCBI Taxonomy" id="1794699"/>
    <lineage>
        <taxon>Bacteria</taxon>
        <taxon>Pseudomonadati</taxon>
        <taxon>Thermodesulfobiota</taxon>
        <taxon>Thermodesulfobiia</taxon>
        <taxon>Thermodesulfobiales</taxon>
        <taxon>Thermodesulfobiaceae</taxon>
        <taxon>Thermodesulfobium</taxon>
    </lineage>
</organism>
<gene>
    <name evidence="1" type="ORF">TDSAC_0760</name>
</gene>
<dbReference type="InterPro" id="IPR040442">
    <property type="entry name" value="Pyrv_kinase-like_dom_sf"/>
</dbReference>
<protein>
    <submittedName>
        <fullName evidence="1">Methylisocitrate lyase</fullName>
    </submittedName>
</protein>
<keyword evidence="2" id="KW-1185">Reference proteome</keyword>
<accession>A0A2R4VZY6</accession>
<sequence>MGFSRISVPVPTIYAAAKALYETLNQLYKDGTNKNLQDRIFPFQEFNKLIGFPEIRDLEKKFLPENK</sequence>